<dbReference type="GO" id="GO:0030877">
    <property type="term" value="C:beta-catenin destruction complex"/>
    <property type="evidence" value="ECO:0007669"/>
    <property type="project" value="TreeGrafter"/>
</dbReference>
<feature type="non-terminal residue" evidence="4">
    <location>
        <position position="166"/>
    </location>
</feature>
<dbReference type="GO" id="GO:0005737">
    <property type="term" value="C:cytoplasm"/>
    <property type="evidence" value="ECO:0007669"/>
    <property type="project" value="UniProtKB-SubCell"/>
</dbReference>
<dbReference type="GO" id="GO:0090090">
    <property type="term" value="P:negative regulation of canonical Wnt signaling pathway"/>
    <property type="evidence" value="ECO:0007669"/>
    <property type="project" value="InterPro"/>
</dbReference>
<evidence type="ECO:0000313" key="5">
    <source>
        <dbReference type="Proteomes" id="UP000286415"/>
    </source>
</evidence>
<reference evidence="4 5" key="2">
    <citation type="journal article" date="2021" name="Genomics">
        <title>High-quality reference genome for Clonorchis sinensis.</title>
        <authorList>
            <person name="Young N.D."/>
            <person name="Stroehlein A.J."/>
            <person name="Kinkar L."/>
            <person name="Wang T."/>
            <person name="Sohn W.M."/>
            <person name="Chang B.C.H."/>
            <person name="Kaur P."/>
            <person name="Weisz D."/>
            <person name="Dudchenko O."/>
            <person name="Aiden E.L."/>
            <person name="Korhonen P.K."/>
            <person name="Gasser R.B."/>
        </authorList>
    </citation>
    <scope>NUCLEOTIDE SEQUENCE [LARGE SCALE GENOMIC DNA]</scope>
    <source>
        <strain evidence="4">Cs-k2</strain>
    </source>
</reference>
<proteinExistence type="predicted"/>
<dbReference type="GO" id="GO:0005634">
    <property type="term" value="C:nucleus"/>
    <property type="evidence" value="ECO:0007669"/>
    <property type="project" value="TreeGrafter"/>
</dbReference>
<evidence type="ECO:0000259" key="3">
    <source>
        <dbReference type="PROSITE" id="PS50132"/>
    </source>
</evidence>
<feature type="domain" description="RGS" evidence="3">
    <location>
        <begin position="11"/>
        <end position="160"/>
    </location>
</feature>
<dbReference type="GO" id="GO:0019901">
    <property type="term" value="F:protein kinase binding"/>
    <property type="evidence" value="ECO:0007669"/>
    <property type="project" value="TreeGrafter"/>
</dbReference>
<dbReference type="Pfam" id="PF00615">
    <property type="entry name" value="RGS"/>
    <property type="match status" value="1"/>
</dbReference>
<dbReference type="InterPro" id="IPR043581">
    <property type="entry name" value="Axin-like"/>
</dbReference>
<dbReference type="InterPro" id="IPR016137">
    <property type="entry name" value="RGS"/>
</dbReference>
<dbReference type="SUPFAM" id="SSF48097">
    <property type="entry name" value="Regulator of G-protein signaling, RGS"/>
    <property type="match status" value="1"/>
</dbReference>
<gene>
    <name evidence="4" type="ORF">CSKR_202777</name>
</gene>
<dbReference type="GO" id="GO:0031625">
    <property type="term" value="F:ubiquitin protein ligase binding"/>
    <property type="evidence" value="ECO:0007669"/>
    <property type="project" value="TreeGrafter"/>
</dbReference>
<dbReference type="GO" id="GO:0048468">
    <property type="term" value="P:cell development"/>
    <property type="evidence" value="ECO:0007669"/>
    <property type="project" value="TreeGrafter"/>
</dbReference>
<dbReference type="AlphaFoldDB" id="A0A8T1M1S5"/>
<evidence type="ECO:0000256" key="1">
    <source>
        <dbReference type="ARBA" id="ARBA00004496"/>
    </source>
</evidence>
<dbReference type="OrthoDB" id="10007451at2759"/>
<sequence length="166" mass="19460">MLSPPAVVTCDFHTFINDKNSERFFLEFLAGETKMNIYQSIYDFWVMCHKYQSTFGHSSPEEASKLAHQIIRTYVTHEVDRDYQINYPFSAASSHYIDESLCDIRGILSEQTLTKLLDTLNKNTGLSANLFEKAQLEVEDYLRNFVYPYFIKSDHYKQYTMAHIHS</sequence>
<dbReference type="GO" id="GO:0008013">
    <property type="term" value="F:beta-catenin binding"/>
    <property type="evidence" value="ECO:0007669"/>
    <property type="project" value="TreeGrafter"/>
</dbReference>
<dbReference type="PROSITE" id="PS50132">
    <property type="entry name" value="RGS"/>
    <property type="match status" value="1"/>
</dbReference>
<accession>A0A8T1M1S5</accession>
<comment type="subcellular location">
    <subcellularLocation>
        <location evidence="1">Cytoplasm</location>
    </subcellularLocation>
</comment>
<dbReference type="PANTHER" id="PTHR46102">
    <property type="entry name" value="AXIN"/>
    <property type="match status" value="1"/>
</dbReference>
<dbReference type="EMBL" id="NIRI02000056">
    <property type="protein sequence ID" value="KAG5443334.1"/>
    <property type="molecule type" value="Genomic_DNA"/>
</dbReference>
<dbReference type="InterPro" id="IPR036305">
    <property type="entry name" value="RGS_sf"/>
</dbReference>
<keyword evidence="5" id="KW-1185">Reference proteome</keyword>
<dbReference type="PANTHER" id="PTHR46102:SF2">
    <property type="entry name" value="AXIN"/>
    <property type="match status" value="1"/>
</dbReference>
<evidence type="ECO:0000256" key="2">
    <source>
        <dbReference type="ARBA" id="ARBA00022490"/>
    </source>
</evidence>
<evidence type="ECO:0000313" key="4">
    <source>
        <dbReference type="EMBL" id="KAG5443334.1"/>
    </source>
</evidence>
<dbReference type="GO" id="GO:0005886">
    <property type="term" value="C:plasma membrane"/>
    <property type="evidence" value="ECO:0007669"/>
    <property type="project" value="TreeGrafter"/>
</dbReference>
<reference evidence="4 5" key="1">
    <citation type="journal article" date="2018" name="Biotechnol. Adv.">
        <title>Improved genomic resources and new bioinformatic workflow for the carcinogenic parasite Clonorchis sinensis: Biotechnological implications.</title>
        <authorList>
            <person name="Wang D."/>
            <person name="Korhonen P.K."/>
            <person name="Gasser R.B."/>
            <person name="Young N.D."/>
        </authorList>
    </citation>
    <scope>NUCLEOTIDE SEQUENCE [LARGE SCALE GENOMIC DNA]</scope>
    <source>
        <strain evidence="4">Cs-k2</strain>
    </source>
</reference>
<dbReference type="Gene3D" id="1.10.167.10">
    <property type="entry name" value="Regulator of G-protein Signalling 4, domain 2"/>
    <property type="match status" value="1"/>
</dbReference>
<dbReference type="SMART" id="SM00315">
    <property type="entry name" value="RGS"/>
    <property type="match status" value="1"/>
</dbReference>
<keyword evidence="2" id="KW-0963">Cytoplasm</keyword>
<dbReference type="GO" id="GO:0060090">
    <property type="term" value="F:molecular adaptor activity"/>
    <property type="evidence" value="ECO:0007669"/>
    <property type="project" value="TreeGrafter"/>
</dbReference>
<dbReference type="GO" id="GO:0032436">
    <property type="term" value="P:positive regulation of proteasomal ubiquitin-dependent protein catabolic process"/>
    <property type="evidence" value="ECO:0007669"/>
    <property type="project" value="TreeGrafter"/>
</dbReference>
<dbReference type="InterPro" id="IPR044926">
    <property type="entry name" value="RGS_subdomain_2"/>
</dbReference>
<organism evidence="4 5">
    <name type="scientific">Clonorchis sinensis</name>
    <name type="common">Chinese liver fluke</name>
    <dbReference type="NCBI Taxonomy" id="79923"/>
    <lineage>
        <taxon>Eukaryota</taxon>
        <taxon>Metazoa</taxon>
        <taxon>Spiralia</taxon>
        <taxon>Lophotrochozoa</taxon>
        <taxon>Platyhelminthes</taxon>
        <taxon>Trematoda</taxon>
        <taxon>Digenea</taxon>
        <taxon>Opisthorchiida</taxon>
        <taxon>Opisthorchiata</taxon>
        <taxon>Opisthorchiidae</taxon>
        <taxon>Clonorchis</taxon>
    </lineage>
</organism>
<name>A0A8T1M1S5_CLOSI</name>
<dbReference type="Proteomes" id="UP000286415">
    <property type="component" value="Unassembled WGS sequence"/>
</dbReference>
<protein>
    <recommendedName>
        <fullName evidence="3">RGS domain-containing protein</fullName>
    </recommendedName>
</protein>
<comment type="caution">
    <text evidence="4">The sequence shown here is derived from an EMBL/GenBank/DDBJ whole genome shotgun (WGS) entry which is preliminary data.</text>
</comment>